<feature type="binding site" evidence="7">
    <location>
        <position position="156"/>
    </location>
    <ligand>
        <name>Fe cation</name>
        <dbReference type="ChEBI" id="CHEBI:24875"/>
    </ligand>
</feature>
<dbReference type="PANTHER" id="PTHR11473">
    <property type="entry name" value="AROMATIC AMINO ACID HYDROXYLASE"/>
    <property type="match status" value="1"/>
</dbReference>
<dbReference type="AlphaFoldDB" id="A0A183VAH6"/>
<proteinExistence type="inferred from homology"/>
<feature type="binding site" evidence="7">
    <location>
        <position position="161"/>
    </location>
    <ligand>
        <name>Fe cation</name>
        <dbReference type="ChEBI" id="CHEBI:24875"/>
    </ligand>
</feature>
<feature type="domain" description="Biopterin-dependent aromatic amino acid hydroxylase family profile" evidence="8">
    <location>
        <begin position="1"/>
        <end position="330"/>
    </location>
</feature>
<sequence length="331" mass="38036">MASGKWFPKHISDLDYCSQNVIMCGPDPDGLHADHPRSILNSRKTIYRRLKELHKRYACKEFLHNFDLLEKYCGYSENKIPQLEDISRFLKATTGFTLRPVGGYQAPRDFLAGLAFRVFNCTQYIRHHKYPFYTPEPLYQPESFHFQLLDFSDMVHELLGHMAMFADPHFAQFSEEIGLASLGASDEECTAIARLYFFTIEFGLSLEDEDSDATKGKMKVYGAGLLSCVDELEFAVSGKAKVQHFEPDVVVRTEPLVTTYQDGYFYTRNFEEAIVKLRMYTSTMKRPFTALYNSHTQSIDVLNSKEALKLAAESLRFNVEQINAAVRQNIF</sequence>
<evidence type="ECO:0000256" key="2">
    <source>
        <dbReference type="ARBA" id="ARBA00009712"/>
    </source>
</evidence>
<evidence type="ECO:0000259" key="8">
    <source>
        <dbReference type="PROSITE" id="PS51410"/>
    </source>
</evidence>
<evidence type="ECO:0000256" key="4">
    <source>
        <dbReference type="ARBA" id="ARBA00023002"/>
    </source>
</evidence>
<organism evidence="10 11">
    <name type="scientific">Toxocara canis</name>
    <name type="common">Canine roundworm</name>
    <dbReference type="NCBI Taxonomy" id="6265"/>
    <lineage>
        <taxon>Eukaryota</taxon>
        <taxon>Metazoa</taxon>
        <taxon>Ecdysozoa</taxon>
        <taxon>Nematoda</taxon>
        <taxon>Chromadorea</taxon>
        <taxon>Rhabditida</taxon>
        <taxon>Spirurina</taxon>
        <taxon>Ascaridomorpha</taxon>
        <taxon>Ascaridoidea</taxon>
        <taxon>Toxocaridae</taxon>
        <taxon>Toxocara</taxon>
    </lineage>
</organism>
<reference evidence="11" key="1">
    <citation type="submission" date="2016-06" db="UniProtKB">
        <authorList>
            <consortium name="WormBaseParasite"/>
        </authorList>
    </citation>
    <scope>IDENTIFICATION</scope>
</reference>
<dbReference type="InterPro" id="IPR019774">
    <property type="entry name" value="Aromatic-AA_hydroxylase_C"/>
</dbReference>
<comment type="cofactor">
    <cofactor evidence="1 7">
        <name>Fe(2+)</name>
        <dbReference type="ChEBI" id="CHEBI:29033"/>
    </cofactor>
</comment>
<evidence type="ECO:0000256" key="6">
    <source>
        <dbReference type="ARBA" id="ARBA00023033"/>
    </source>
</evidence>
<dbReference type="InterPro" id="IPR036329">
    <property type="entry name" value="Aro-AA_hydroxylase_C_sf"/>
</dbReference>
<evidence type="ECO:0000256" key="7">
    <source>
        <dbReference type="PIRSR" id="PIRSR601273-2"/>
    </source>
</evidence>
<gene>
    <name evidence="9" type="ORF">TCNE_LOCUS17746</name>
</gene>
<dbReference type="Gene3D" id="1.10.800.10">
    <property type="entry name" value="Aromatic amino acid hydroxylase"/>
    <property type="match status" value="2"/>
</dbReference>
<dbReference type="PROSITE" id="PS51410">
    <property type="entry name" value="BH4_AAA_HYDROXYL_2"/>
    <property type="match status" value="1"/>
</dbReference>
<keyword evidence="6" id="KW-0503">Monooxygenase</keyword>
<dbReference type="EMBL" id="UYWY01024746">
    <property type="protein sequence ID" value="VDM49067.1"/>
    <property type="molecule type" value="Genomic_DNA"/>
</dbReference>
<dbReference type="InterPro" id="IPR001273">
    <property type="entry name" value="ArAA_hydroxylase"/>
</dbReference>
<dbReference type="Proteomes" id="UP000050794">
    <property type="component" value="Unassembled WGS sequence"/>
</dbReference>
<keyword evidence="3 7" id="KW-0479">Metal-binding</keyword>
<evidence type="ECO:0000313" key="9">
    <source>
        <dbReference type="EMBL" id="VDM49067.1"/>
    </source>
</evidence>
<dbReference type="InterPro" id="IPR036951">
    <property type="entry name" value="ArAA_hydroxylase_sf"/>
</dbReference>
<comment type="similarity">
    <text evidence="2">Belongs to the biopterin-dependent aromatic amino acid hydroxylase family.</text>
</comment>
<evidence type="ECO:0000256" key="1">
    <source>
        <dbReference type="ARBA" id="ARBA00001954"/>
    </source>
</evidence>
<name>A0A183VAH6_TOXCA</name>
<protein>
    <submittedName>
        <fullName evidence="11">BH4_AAA_HYDROXYL_2 domain-containing protein</fullName>
    </submittedName>
</protein>
<dbReference type="GO" id="GO:0004510">
    <property type="term" value="F:tryptophan 5-monooxygenase activity"/>
    <property type="evidence" value="ECO:0007669"/>
    <property type="project" value="TreeGrafter"/>
</dbReference>
<evidence type="ECO:0000313" key="11">
    <source>
        <dbReference type="WBParaSite" id="TCNE_0001774701-mRNA-1"/>
    </source>
</evidence>
<dbReference type="PANTHER" id="PTHR11473:SF16">
    <property type="entry name" value="TRYPTOPHAN 5-HYDROXYLASE 2"/>
    <property type="match status" value="1"/>
</dbReference>
<dbReference type="PRINTS" id="PR00372">
    <property type="entry name" value="FYWHYDRXLASE"/>
</dbReference>
<reference evidence="9 10" key="2">
    <citation type="submission" date="2018-11" db="EMBL/GenBank/DDBJ databases">
        <authorList>
            <consortium name="Pathogen Informatics"/>
        </authorList>
    </citation>
    <scope>NUCLEOTIDE SEQUENCE [LARGE SCALE GENOMIC DNA]</scope>
</reference>
<accession>A0A183VAH6</accession>
<keyword evidence="5 7" id="KW-0408">Iron</keyword>
<dbReference type="GO" id="GO:0043005">
    <property type="term" value="C:neuron projection"/>
    <property type="evidence" value="ECO:0007669"/>
    <property type="project" value="TreeGrafter"/>
</dbReference>
<feature type="binding site" evidence="7">
    <location>
        <position position="201"/>
    </location>
    <ligand>
        <name>Fe cation</name>
        <dbReference type="ChEBI" id="CHEBI:24875"/>
    </ligand>
</feature>
<dbReference type="Pfam" id="PF00351">
    <property type="entry name" value="Biopterin_H"/>
    <property type="match status" value="1"/>
</dbReference>
<dbReference type="GO" id="GO:0005506">
    <property type="term" value="F:iron ion binding"/>
    <property type="evidence" value="ECO:0007669"/>
    <property type="project" value="InterPro"/>
</dbReference>
<evidence type="ECO:0000313" key="10">
    <source>
        <dbReference type="Proteomes" id="UP000050794"/>
    </source>
</evidence>
<dbReference type="WBParaSite" id="TCNE_0001774701-mRNA-1">
    <property type="protein sequence ID" value="TCNE_0001774701-mRNA-1"/>
    <property type="gene ID" value="TCNE_0001774701"/>
</dbReference>
<dbReference type="SUPFAM" id="SSF56534">
    <property type="entry name" value="Aromatic aminoacid monoxygenases, catalytic and oligomerization domains"/>
    <property type="match status" value="1"/>
</dbReference>
<dbReference type="GO" id="GO:0009072">
    <property type="term" value="P:aromatic amino acid metabolic process"/>
    <property type="evidence" value="ECO:0007669"/>
    <property type="project" value="InterPro"/>
</dbReference>
<evidence type="ECO:0000256" key="5">
    <source>
        <dbReference type="ARBA" id="ARBA00023004"/>
    </source>
</evidence>
<keyword evidence="10" id="KW-1185">Reference proteome</keyword>
<keyword evidence="4" id="KW-0560">Oxidoreductase</keyword>
<evidence type="ECO:0000256" key="3">
    <source>
        <dbReference type="ARBA" id="ARBA00022723"/>
    </source>
</evidence>